<dbReference type="RefSeq" id="WP_139241942.1">
    <property type="nucleotide sequence ID" value="NZ_FQYP01000003.1"/>
</dbReference>
<dbReference type="Proteomes" id="UP000184432">
    <property type="component" value="Unassembled WGS sequence"/>
</dbReference>
<gene>
    <name evidence="1" type="ORF">SAMN04488508_103174</name>
</gene>
<proteinExistence type="predicted"/>
<evidence type="ECO:0000313" key="1">
    <source>
        <dbReference type="EMBL" id="SHI79688.1"/>
    </source>
</evidence>
<organism evidence="1 2">
    <name type="scientific">Aquimarina spongiae</name>
    <dbReference type="NCBI Taxonomy" id="570521"/>
    <lineage>
        <taxon>Bacteria</taxon>
        <taxon>Pseudomonadati</taxon>
        <taxon>Bacteroidota</taxon>
        <taxon>Flavobacteriia</taxon>
        <taxon>Flavobacteriales</taxon>
        <taxon>Flavobacteriaceae</taxon>
        <taxon>Aquimarina</taxon>
    </lineage>
</organism>
<name>A0A1M6E355_9FLAO</name>
<reference evidence="2" key="1">
    <citation type="submission" date="2016-11" db="EMBL/GenBank/DDBJ databases">
        <authorList>
            <person name="Varghese N."/>
            <person name="Submissions S."/>
        </authorList>
    </citation>
    <scope>NUCLEOTIDE SEQUENCE [LARGE SCALE GENOMIC DNA]</scope>
    <source>
        <strain evidence="2">DSM 22623</strain>
    </source>
</reference>
<keyword evidence="2" id="KW-1185">Reference proteome</keyword>
<sequence length="241" mass="27820">MVIKILVLWCFLISVNLFGQITPDDLINFDEKSSRSYLKKHRVLSASLDSIINFGHIDRGINTVWLKDVKANFTTLVPHSGLSLVYKELAWMHPWLKEHKELRVYFWMNDLTGTPELVGYSKGTIEFPKIRRKLLDNEQDTFVDFSSVDPSAFSGTYIRGRLDGSERMTVFTLLYKKNLLLIYPEHLWGAPKISTFADRYKLVKPISVGLLEKIVQEDIFLVLKKVDHQYEICGYVGSEGK</sequence>
<accession>A0A1M6E355</accession>
<protein>
    <submittedName>
        <fullName evidence="1">Uncharacterized protein</fullName>
    </submittedName>
</protein>
<dbReference type="AlphaFoldDB" id="A0A1M6E355"/>
<dbReference type="EMBL" id="FQYP01000003">
    <property type="protein sequence ID" value="SHI79688.1"/>
    <property type="molecule type" value="Genomic_DNA"/>
</dbReference>
<evidence type="ECO:0000313" key="2">
    <source>
        <dbReference type="Proteomes" id="UP000184432"/>
    </source>
</evidence>